<proteinExistence type="predicted"/>
<evidence type="ECO:0000256" key="5">
    <source>
        <dbReference type="ARBA" id="ARBA00022692"/>
    </source>
</evidence>
<dbReference type="GO" id="GO:0016763">
    <property type="term" value="F:pentosyltransferase activity"/>
    <property type="evidence" value="ECO:0007669"/>
    <property type="project" value="TreeGrafter"/>
</dbReference>
<evidence type="ECO:0000256" key="4">
    <source>
        <dbReference type="ARBA" id="ARBA00022679"/>
    </source>
</evidence>
<comment type="subcellular location">
    <subcellularLocation>
        <location evidence="1">Cell membrane</location>
        <topology evidence="1">Multi-pass membrane protein</topology>
    </subcellularLocation>
</comment>
<dbReference type="KEGG" id="ole:K0B96_16825"/>
<feature type="transmembrane region" description="Helical" evidence="8">
    <location>
        <begin position="20"/>
        <end position="39"/>
    </location>
</feature>
<dbReference type="EMBL" id="CP080507">
    <property type="protein sequence ID" value="QYM78945.1"/>
    <property type="molecule type" value="Genomic_DNA"/>
</dbReference>
<accession>A0A8F9TTV6</accession>
<keyword evidence="5 8" id="KW-0812">Transmembrane</keyword>
<evidence type="ECO:0000256" key="3">
    <source>
        <dbReference type="ARBA" id="ARBA00022676"/>
    </source>
</evidence>
<dbReference type="GO" id="GO:0010041">
    <property type="term" value="P:response to iron(III) ion"/>
    <property type="evidence" value="ECO:0007669"/>
    <property type="project" value="TreeGrafter"/>
</dbReference>
<feature type="transmembrane region" description="Helical" evidence="8">
    <location>
        <begin position="143"/>
        <end position="163"/>
    </location>
</feature>
<evidence type="ECO:0000256" key="2">
    <source>
        <dbReference type="ARBA" id="ARBA00022475"/>
    </source>
</evidence>
<organism evidence="10 11">
    <name type="scientific">Horticoccus luteus</name>
    <dbReference type="NCBI Taxonomy" id="2862869"/>
    <lineage>
        <taxon>Bacteria</taxon>
        <taxon>Pseudomonadati</taxon>
        <taxon>Verrucomicrobiota</taxon>
        <taxon>Opitutia</taxon>
        <taxon>Opitutales</taxon>
        <taxon>Opitutaceae</taxon>
        <taxon>Horticoccus</taxon>
    </lineage>
</organism>
<dbReference type="GO" id="GO:0005886">
    <property type="term" value="C:plasma membrane"/>
    <property type="evidence" value="ECO:0007669"/>
    <property type="project" value="UniProtKB-SubCell"/>
</dbReference>
<feature type="transmembrane region" description="Helical" evidence="8">
    <location>
        <begin position="365"/>
        <end position="386"/>
    </location>
</feature>
<dbReference type="AlphaFoldDB" id="A0A8F9TTV6"/>
<evidence type="ECO:0000256" key="6">
    <source>
        <dbReference type="ARBA" id="ARBA00022989"/>
    </source>
</evidence>
<evidence type="ECO:0000313" key="11">
    <source>
        <dbReference type="Proteomes" id="UP000825051"/>
    </source>
</evidence>
<feature type="transmembrane region" description="Helical" evidence="8">
    <location>
        <begin position="424"/>
        <end position="444"/>
    </location>
</feature>
<dbReference type="PANTHER" id="PTHR33908">
    <property type="entry name" value="MANNOSYLTRANSFERASE YKCB-RELATED"/>
    <property type="match status" value="1"/>
</dbReference>
<dbReference type="InterPro" id="IPR003342">
    <property type="entry name" value="ArnT-like_N"/>
</dbReference>
<feature type="transmembrane region" description="Helical" evidence="8">
    <location>
        <begin position="398"/>
        <end position="417"/>
    </location>
</feature>
<dbReference type="Pfam" id="PF02366">
    <property type="entry name" value="PMT"/>
    <property type="match status" value="1"/>
</dbReference>
<evidence type="ECO:0000259" key="9">
    <source>
        <dbReference type="Pfam" id="PF02366"/>
    </source>
</evidence>
<dbReference type="PANTHER" id="PTHR33908:SF3">
    <property type="entry name" value="UNDECAPRENYL PHOSPHATE-ALPHA-4-AMINO-4-DEOXY-L-ARABINOSE ARABINOSYL TRANSFERASE"/>
    <property type="match status" value="1"/>
</dbReference>
<feature type="transmembrane region" description="Helical" evidence="8">
    <location>
        <begin position="116"/>
        <end position="136"/>
    </location>
</feature>
<dbReference type="Proteomes" id="UP000825051">
    <property type="component" value="Chromosome"/>
</dbReference>
<dbReference type="GO" id="GO:0009103">
    <property type="term" value="P:lipopolysaccharide biosynthetic process"/>
    <property type="evidence" value="ECO:0007669"/>
    <property type="project" value="UniProtKB-ARBA"/>
</dbReference>
<feature type="transmembrane region" description="Helical" evidence="8">
    <location>
        <begin position="331"/>
        <end position="353"/>
    </location>
</feature>
<keyword evidence="11" id="KW-1185">Reference proteome</keyword>
<name>A0A8F9TTV6_9BACT</name>
<protein>
    <submittedName>
        <fullName evidence="10">Glycosyltransferase family 39 protein</fullName>
    </submittedName>
</protein>
<keyword evidence="2" id="KW-1003">Cell membrane</keyword>
<reference evidence="10" key="1">
    <citation type="submission" date="2021-08" db="EMBL/GenBank/DDBJ databases">
        <title>Genome of a novel bacterium of the phylum Verrucomicrobia, Oleiharenicola sp. KSB-15.</title>
        <authorList>
            <person name="Chung J.-H."/>
            <person name="Ahn J.-H."/>
            <person name="Yoon Y."/>
            <person name="Kim D.-Y."/>
            <person name="An S.-H."/>
            <person name="Park I."/>
            <person name="Yeon J."/>
        </authorList>
    </citation>
    <scope>NUCLEOTIDE SEQUENCE</scope>
    <source>
        <strain evidence="10">KSB-15</strain>
    </source>
</reference>
<feature type="transmembrane region" description="Helical" evidence="8">
    <location>
        <begin position="307"/>
        <end position="325"/>
    </location>
</feature>
<keyword evidence="4" id="KW-0808">Transferase</keyword>
<dbReference type="RefSeq" id="WP_220162166.1">
    <property type="nucleotide sequence ID" value="NZ_CP080507.1"/>
</dbReference>
<evidence type="ECO:0000313" key="10">
    <source>
        <dbReference type="EMBL" id="QYM78945.1"/>
    </source>
</evidence>
<dbReference type="InterPro" id="IPR050297">
    <property type="entry name" value="LipidA_mod_glycosyltrf_83"/>
</dbReference>
<feature type="transmembrane region" description="Helical" evidence="8">
    <location>
        <begin position="268"/>
        <end position="287"/>
    </location>
</feature>
<evidence type="ECO:0000256" key="7">
    <source>
        <dbReference type="ARBA" id="ARBA00023136"/>
    </source>
</evidence>
<sequence>MVSSPDVAPDRVSWTRDLMLLALLFAALFGFRLGSYPLGNPDEGRYAEIPREMLATGDWVTPRLDGVNYFEKPPLVYWVTAASERVFGLNEWAVRAVPALFALAGVLLTYAAGRALYGRAAGVAAGVALGTSLLFFALGRIILLDMAVSVLMSAALFCFVLAMRAPPGGRRRWLMYGVYASMALATLTKGLMGFLVTGAVMFLWLLVFNQWKRLRPLHLPTGALVFLAIAVPWHVLAHLHNPTWAQRYFVYEHWERFMSPVASRPGPVWYFVPIIFFGLFPWTGFVWSGAREALRGGWAARKANVDAWFLVTWAAFIFLFFTKSHSKLVPYILPIFPALAVLAGVGVTAAWRAGAGRLSAGVRTFSFVAGLLAVALVVVVLKPGIIRDPAQAQVLRPFAITMAAVLMLGGVLAPWRAKTRGGRSAVATIAVTMVFFLGVLTYAAPHIQRPGTKELALQVRAEAKPGDRVLHYHEFFHDFTFYARQTVGLVAFKGELELEEDPAARDSGRFIDDAEFHRAWAGPARLWVVARKKDLGPLLAEPAFRYHLLGETRDHYLFSNQP</sequence>
<dbReference type="GO" id="GO:0006493">
    <property type="term" value="P:protein O-linked glycosylation"/>
    <property type="evidence" value="ECO:0007669"/>
    <property type="project" value="InterPro"/>
</dbReference>
<feature type="transmembrane region" description="Helical" evidence="8">
    <location>
        <begin position="219"/>
        <end position="239"/>
    </location>
</feature>
<keyword evidence="7 8" id="KW-0472">Membrane</keyword>
<feature type="transmembrane region" description="Helical" evidence="8">
    <location>
        <begin position="183"/>
        <end position="207"/>
    </location>
</feature>
<evidence type="ECO:0000256" key="1">
    <source>
        <dbReference type="ARBA" id="ARBA00004651"/>
    </source>
</evidence>
<keyword evidence="3" id="KW-0328">Glycosyltransferase</keyword>
<gene>
    <name evidence="10" type="ORF">K0B96_16825</name>
</gene>
<evidence type="ECO:0000256" key="8">
    <source>
        <dbReference type="SAM" id="Phobius"/>
    </source>
</evidence>
<feature type="domain" description="ArnT-like N-terminal" evidence="9">
    <location>
        <begin position="41"/>
        <end position="237"/>
    </location>
</feature>
<keyword evidence="6 8" id="KW-1133">Transmembrane helix</keyword>
<dbReference type="GO" id="GO:0000030">
    <property type="term" value="F:mannosyltransferase activity"/>
    <property type="evidence" value="ECO:0007669"/>
    <property type="project" value="InterPro"/>
</dbReference>
<feature type="transmembrane region" description="Helical" evidence="8">
    <location>
        <begin position="92"/>
        <end position="110"/>
    </location>
</feature>